<dbReference type="Proteomes" id="UP000027120">
    <property type="component" value="Unassembled WGS sequence"/>
</dbReference>
<organism evidence="2 3">
    <name type="scientific">Citrus sinensis</name>
    <name type="common">Sweet orange</name>
    <name type="synonym">Citrus aurantium var. sinensis</name>
    <dbReference type="NCBI Taxonomy" id="2711"/>
    <lineage>
        <taxon>Eukaryota</taxon>
        <taxon>Viridiplantae</taxon>
        <taxon>Streptophyta</taxon>
        <taxon>Embryophyta</taxon>
        <taxon>Tracheophyta</taxon>
        <taxon>Spermatophyta</taxon>
        <taxon>Magnoliopsida</taxon>
        <taxon>eudicotyledons</taxon>
        <taxon>Gunneridae</taxon>
        <taxon>Pentapetalae</taxon>
        <taxon>rosids</taxon>
        <taxon>malvids</taxon>
        <taxon>Sapindales</taxon>
        <taxon>Rutaceae</taxon>
        <taxon>Aurantioideae</taxon>
        <taxon>Citrus</taxon>
    </lineage>
</organism>
<sequence>MFQNFSFTIFQGYNKMLELSTFVENIRKVRVFIFVVKEKRDQTSKEILFFFRECIFSIRLILFSLYLYFIIDNS</sequence>
<evidence type="ECO:0000313" key="2">
    <source>
        <dbReference type="EMBL" id="KDO51536.1"/>
    </source>
</evidence>
<dbReference type="AlphaFoldDB" id="A0A067EKS3"/>
<name>A0A067EKS3_CITSI</name>
<keyword evidence="1" id="KW-0472">Membrane</keyword>
<evidence type="ECO:0000313" key="3">
    <source>
        <dbReference type="Proteomes" id="UP000027120"/>
    </source>
</evidence>
<proteinExistence type="predicted"/>
<gene>
    <name evidence="2" type="ORF">CISIN_1g035075mg</name>
</gene>
<accession>A0A067EKS3</accession>
<feature type="transmembrane region" description="Helical" evidence="1">
    <location>
        <begin position="47"/>
        <end position="71"/>
    </location>
</feature>
<keyword evidence="1" id="KW-1133">Transmembrane helix</keyword>
<keyword evidence="3" id="KW-1185">Reference proteome</keyword>
<reference evidence="2 3" key="1">
    <citation type="submission" date="2014-04" db="EMBL/GenBank/DDBJ databases">
        <authorList>
            <consortium name="International Citrus Genome Consortium"/>
            <person name="Gmitter F."/>
            <person name="Chen C."/>
            <person name="Farmerie W."/>
            <person name="Harkins T."/>
            <person name="Desany B."/>
            <person name="Mohiuddin M."/>
            <person name="Kodira C."/>
            <person name="Borodovsky M."/>
            <person name="Lomsadze A."/>
            <person name="Burns P."/>
            <person name="Jenkins J."/>
            <person name="Prochnik S."/>
            <person name="Shu S."/>
            <person name="Chapman J."/>
            <person name="Pitluck S."/>
            <person name="Schmutz J."/>
            <person name="Rokhsar D."/>
        </authorList>
    </citation>
    <scope>NUCLEOTIDE SEQUENCE</scope>
</reference>
<dbReference type="EMBL" id="KK785054">
    <property type="protein sequence ID" value="KDO51536.1"/>
    <property type="molecule type" value="Genomic_DNA"/>
</dbReference>
<protein>
    <submittedName>
        <fullName evidence="2">Uncharacterized protein</fullName>
    </submittedName>
</protein>
<keyword evidence="1" id="KW-0812">Transmembrane</keyword>
<evidence type="ECO:0000256" key="1">
    <source>
        <dbReference type="SAM" id="Phobius"/>
    </source>
</evidence>